<dbReference type="GO" id="GO:0005852">
    <property type="term" value="C:eukaryotic translation initiation factor 3 complex"/>
    <property type="evidence" value="ECO:0007669"/>
    <property type="project" value="UniProtKB-UniRule"/>
</dbReference>
<protein>
    <recommendedName>
        <fullName evidence="4">Eukaryotic translation initiation factor 3 subunit L</fullName>
        <shortName evidence="4">eIF3l</shortName>
    </recommendedName>
</protein>
<feature type="transmembrane region" description="Helical" evidence="5">
    <location>
        <begin position="190"/>
        <end position="212"/>
    </location>
</feature>
<evidence type="ECO:0000256" key="1">
    <source>
        <dbReference type="ARBA" id="ARBA00022490"/>
    </source>
</evidence>
<evidence type="ECO:0000256" key="4">
    <source>
        <dbReference type="HAMAP-Rule" id="MF_03011"/>
    </source>
</evidence>
<dbReference type="GeneID" id="89980711"/>
<keyword evidence="5" id="KW-0472">Membrane</keyword>
<dbReference type="Proteomes" id="UP001358417">
    <property type="component" value="Unassembled WGS sequence"/>
</dbReference>
<dbReference type="EMBL" id="JAVRRD010000008">
    <property type="protein sequence ID" value="KAK5056018.1"/>
    <property type="molecule type" value="Genomic_DNA"/>
</dbReference>
<dbReference type="GO" id="GO:0001732">
    <property type="term" value="P:formation of cytoplasmic translation initiation complex"/>
    <property type="evidence" value="ECO:0007669"/>
    <property type="project" value="UniProtKB-UniRule"/>
</dbReference>
<dbReference type="RefSeq" id="XP_064707988.1">
    <property type="nucleotide sequence ID" value="XM_064856088.1"/>
</dbReference>
<dbReference type="InterPro" id="IPR019382">
    <property type="entry name" value="eIF3l"/>
</dbReference>
<comment type="subunit">
    <text evidence="4">Component of the eukaryotic translation initiation factor 3 (eIF-3) complex.</text>
</comment>
<organism evidence="7 8">
    <name type="scientific">Exophiala bonariae</name>
    <dbReference type="NCBI Taxonomy" id="1690606"/>
    <lineage>
        <taxon>Eukaryota</taxon>
        <taxon>Fungi</taxon>
        <taxon>Dikarya</taxon>
        <taxon>Ascomycota</taxon>
        <taxon>Pezizomycotina</taxon>
        <taxon>Eurotiomycetes</taxon>
        <taxon>Chaetothyriomycetidae</taxon>
        <taxon>Chaetothyriales</taxon>
        <taxon>Herpotrichiellaceae</taxon>
        <taxon>Exophiala</taxon>
    </lineage>
</organism>
<dbReference type="InterPro" id="IPR000717">
    <property type="entry name" value="PCI_dom"/>
</dbReference>
<dbReference type="HAMAP" id="MF_03011">
    <property type="entry name" value="eIF3l"/>
    <property type="match status" value="1"/>
</dbReference>
<comment type="function">
    <text evidence="4">Component of the eukaryotic translation initiation factor 3 (eIF-3) complex, which is involved in protein synthesis of a specialized repertoire of mRNAs and, together with other initiation factors, stimulates binding of mRNA and methionyl-tRNAi to the 40S ribosome. The eIF-3 complex specifically targets and initiates translation of a subset of mRNAs involved in cell proliferation.</text>
</comment>
<dbReference type="AlphaFoldDB" id="A0AAV9NFM6"/>
<dbReference type="PANTHER" id="PTHR13242:SF0">
    <property type="entry name" value="EUKARYOTIC TRANSLATION INITIATION FACTOR 3 SUBUNIT L"/>
    <property type="match status" value="1"/>
</dbReference>
<evidence type="ECO:0000256" key="2">
    <source>
        <dbReference type="ARBA" id="ARBA00022540"/>
    </source>
</evidence>
<keyword evidence="3 4" id="KW-0648">Protein biosynthesis</keyword>
<proteinExistence type="inferred from homology"/>
<evidence type="ECO:0000256" key="3">
    <source>
        <dbReference type="ARBA" id="ARBA00022917"/>
    </source>
</evidence>
<feature type="transmembrane region" description="Helical" evidence="5">
    <location>
        <begin position="224"/>
        <end position="247"/>
    </location>
</feature>
<dbReference type="PROSITE" id="PS50250">
    <property type="entry name" value="PCI"/>
    <property type="match status" value="1"/>
</dbReference>
<evidence type="ECO:0000313" key="7">
    <source>
        <dbReference type="EMBL" id="KAK5056018.1"/>
    </source>
</evidence>
<keyword evidence="1 4" id="KW-0963">Cytoplasm</keyword>
<evidence type="ECO:0000259" key="6">
    <source>
        <dbReference type="PROSITE" id="PS50250"/>
    </source>
</evidence>
<name>A0AAV9NFM6_9EURO</name>
<evidence type="ECO:0000313" key="8">
    <source>
        <dbReference type="Proteomes" id="UP001358417"/>
    </source>
</evidence>
<comment type="similarity">
    <text evidence="4">Belongs to the eIF-3 subunit L family.</text>
</comment>
<keyword evidence="8" id="KW-1185">Reference proteome</keyword>
<sequence>MSYANGNRPPIDDDDVEEEALVADYQEQVNNYEDGTDLNRADSLTGGPADLRAQLEAAAAPLEYQASLETKFASYDNYCSLFHYILNSDGPVEVEQPSYYWAWDVIDEFIYQFESFCRYRNRVARTAPTEEEAQVLRENPNTWGCYSVLNVLYSLIQRSQINEQLAAQKRNEDPNAVAGEYGSRPLYRMLGYFSIIGLLRVHCLLGDFSLALKTLDDIEMNKKAMFARVMAAHLNTYYYVGFSYMMLRRYADAVRMFSHILVYVSRTKNFQKGNQQFDAIAKKTEQMYALIAICVSFAPTRLDDTIHTALREKYGEKFAKLQRGGPDSLPVYKELFQSACPKFINPTPPDFDNPSLNIDPVEHHTDIFMDEVKNTLFNPTVKSYLKLYTTMDLKKLSSFLDVDPEKLRSWLLVNKQRSRQIRWSEGGLLDGDVINGSELDYAIEGDLIHISEAKQGRRLVDWYLRNLARSY</sequence>
<keyword evidence="5" id="KW-0812">Transmembrane</keyword>
<dbReference type="PANTHER" id="PTHR13242">
    <property type="entry name" value="EUKARYOTIC TRANSLATION INITIATION FACTOR 3"/>
    <property type="match status" value="1"/>
</dbReference>
<dbReference type="GO" id="GO:0003743">
    <property type="term" value="F:translation initiation factor activity"/>
    <property type="evidence" value="ECO:0007669"/>
    <property type="project" value="UniProtKB-UniRule"/>
</dbReference>
<keyword evidence="2 4" id="KW-0396">Initiation factor</keyword>
<accession>A0AAV9NFM6</accession>
<reference evidence="7 8" key="1">
    <citation type="submission" date="2023-08" db="EMBL/GenBank/DDBJ databases">
        <title>Black Yeasts Isolated from many extreme environments.</title>
        <authorList>
            <person name="Coleine C."/>
            <person name="Stajich J.E."/>
            <person name="Selbmann L."/>
        </authorList>
    </citation>
    <scope>NUCLEOTIDE SEQUENCE [LARGE SCALE GENOMIC DNA]</scope>
    <source>
        <strain evidence="7 8">CCFEE 5792</strain>
    </source>
</reference>
<evidence type="ECO:0000256" key="5">
    <source>
        <dbReference type="SAM" id="Phobius"/>
    </source>
</evidence>
<comment type="subcellular location">
    <subcellularLocation>
        <location evidence="4">Cytoplasm</location>
    </subcellularLocation>
</comment>
<gene>
    <name evidence="7" type="ORF">LTR84_012569</name>
</gene>
<feature type="domain" description="PCI" evidence="6">
    <location>
        <begin position="252"/>
        <end position="447"/>
    </location>
</feature>
<dbReference type="Pfam" id="PF10255">
    <property type="entry name" value="Paf67"/>
    <property type="match status" value="1"/>
</dbReference>
<dbReference type="GO" id="GO:0033290">
    <property type="term" value="C:eukaryotic 48S preinitiation complex"/>
    <property type="evidence" value="ECO:0007669"/>
    <property type="project" value="UniProtKB-UniRule"/>
</dbReference>
<dbReference type="GO" id="GO:0016282">
    <property type="term" value="C:eukaryotic 43S preinitiation complex"/>
    <property type="evidence" value="ECO:0007669"/>
    <property type="project" value="UniProtKB-UniRule"/>
</dbReference>
<keyword evidence="5" id="KW-1133">Transmembrane helix</keyword>
<comment type="caution">
    <text evidence="7">The sequence shown here is derived from an EMBL/GenBank/DDBJ whole genome shotgun (WGS) entry which is preliminary data.</text>
</comment>